<evidence type="ECO:0000313" key="3">
    <source>
        <dbReference type="Proteomes" id="UP000000851"/>
    </source>
</evidence>
<evidence type="ECO:0000259" key="1">
    <source>
        <dbReference type="PROSITE" id="PS51186"/>
    </source>
</evidence>
<gene>
    <name evidence="2" type="ordered locus">Caci_5497</name>
</gene>
<dbReference type="Pfam" id="PF13673">
    <property type="entry name" value="Acetyltransf_10"/>
    <property type="match status" value="1"/>
</dbReference>
<feature type="domain" description="N-acetyltransferase" evidence="1">
    <location>
        <begin position="36"/>
        <end position="177"/>
    </location>
</feature>
<keyword evidence="2" id="KW-0808">Transferase</keyword>
<keyword evidence="3" id="KW-1185">Reference proteome</keyword>
<dbReference type="Gene3D" id="3.40.630.30">
    <property type="match status" value="1"/>
</dbReference>
<dbReference type="Proteomes" id="UP000000851">
    <property type="component" value="Chromosome"/>
</dbReference>
<protein>
    <submittedName>
        <fullName evidence="2">GCN5-related N-acetyltransferase</fullName>
    </submittedName>
</protein>
<dbReference type="AlphaFoldDB" id="C7Q9L0"/>
<dbReference type="InterPro" id="IPR016181">
    <property type="entry name" value="Acyl_CoA_acyltransferase"/>
</dbReference>
<dbReference type="PROSITE" id="PS51186">
    <property type="entry name" value="GNAT"/>
    <property type="match status" value="1"/>
</dbReference>
<dbReference type="STRING" id="479433.Caci_5497"/>
<dbReference type="SUPFAM" id="SSF55729">
    <property type="entry name" value="Acyl-CoA N-acyltransferases (Nat)"/>
    <property type="match status" value="1"/>
</dbReference>
<dbReference type="GO" id="GO:0016747">
    <property type="term" value="F:acyltransferase activity, transferring groups other than amino-acyl groups"/>
    <property type="evidence" value="ECO:0007669"/>
    <property type="project" value="InterPro"/>
</dbReference>
<dbReference type="InterPro" id="IPR000182">
    <property type="entry name" value="GNAT_dom"/>
</dbReference>
<dbReference type="eggNOG" id="COG0456">
    <property type="taxonomic scope" value="Bacteria"/>
</dbReference>
<proteinExistence type="predicted"/>
<organism evidence="2 3">
    <name type="scientific">Catenulispora acidiphila (strain DSM 44928 / JCM 14897 / NBRC 102108 / NRRL B-24433 / ID139908)</name>
    <dbReference type="NCBI Taxonomy" id="479433"/>
    <lineage>
        <taxon>Bacteria</taxon>
        <taxon>Bacillati</taxon>
        <taxon>Actinomycetota</taxon>
        <taxon>Actinomycetes</taxon>
        <taxon>Catenulisporales</taxon>
        <taxon>Catenulisporaceae</taxon>
        <taxon>Catenulispora</taxon>
    </lineage>
</organism>
<dbReference type="CDD" id="cd04301">
    <property type="entry name" value="NAT_SF"/>
    <property type="match status" value="1"/>
</dbReference>
<dbReference type="InParanoid" id="C7Q9L0"/>
<accession>C7Q9L0</accession>
<evidence type="ECO:0000313" key="2">
    <source>
        <dbReference type="EMBL" id="ACU74356.1"/>
    </source>
</evidence>
<sequence length="712" mass="77728">MFRRLSGLSRSLHRREGGYDNARMSSESQQPTSRTITIASARRGDSAEVDAAVLIGNAARDTLGHLPFAAYREAAHNGCLLLARDGGEIVGYALYGLTRDHVRLTHLCVRPDYRGLGIGRRLVERIVDERADYPGIKASCRHSYGLGEMWVSLGFSQIGERLGRSDDGHILVIWWRDHGHPNLLSRQEELVLVRAAVDLNVVRALAGPQRQDTLDVQALLDDQSVDRLELIRTPALNAEIDTIESTLRAQCTKSIRNMAAVRSKTAAVGEARAAIIAAIPQASPGYPLTRQDEFDLRHACDAIAAGLNVLITSDRRMIRTLGAACERLYGLRIMLPVDVITHLDELVRAEAYRPAGLLGTAWNSRLLGAGDAARAMHLVGDGERPKAFQDLIKSLARDQHERIGIVDAAGHMAAAYCAYACGDELVVPLARVAPVRLSETLARQIIFLLRQMARGNAVSTIRLADAHASRSLRLAALEDGFQPVDGGLVAHSLNVCGTAEELSRRAILAARYAGLSEPPLLRSAMPSVAAAEIERVWWPAKVVDSALTSYLIPIKQIFSNDLLGVPETLDGRDDQLGLSREHVYYRSPRGPRPAAPSRLLWYMSAGGQTRSQSPGVIACSQLDAVVTGVPQELHSRFRHLGVWNEQQVVAAAHEGQVQALVFTNTEILPQPVGLRELRELSKRYGEQATPQGPVRISAEYFGAIYLAGQSQS</sequence>
<dbReference type="EMBL" id="CP001700">
    <property type="protein sequence ID" value="ACU74356.1"/>
    <property type="molecule type" value="Genomic_DNA"/>
</dbReference>
<dbReference type="KEGG" id="cai:Caci_5497"/>
<name>C7Q9L0_CATAD</name>
<dbReference type="HOGENOM" id="CLU_401623_0_0_11"/>
<reference evidence="2 3" key="1">
    <citation type="journal article" date="2009" name="Stand. Genomic Sci.">
        <title>Complete genome sequence of Catenulispora acidiphila type strain (ID 139908).</title>
        <authorList>
            <person name="Copeland A."/>
            <person name="Lapidus A."/>
            <person name="Glavina Del Rio T."/>
            <person name="Nolan M."/>
            <person name="Lucas S."/>
            <person name="Chen F."/>
            <person name="Tice H."/>
            <person name="Cheng J.F."/>
            <person name="Bruce D."/>
            <person name="Goodwin L."/>
            <person name="Pitluck S."/>
            <person name="Mikhailova N."/>
            <person name="Pati A."/>
            <person name="Ivanova N."/>
            <person name="Mavromatis K."/>
            <person name="Chen A."/>
            <person name="Palaniappan K."/>
            <person name="Chain P."/>
            <person name="Land M."/>
            <person name="Hauser L."/>
            <person name="Chang Y.J."/>
            <person name="Jeffries C.D."/>
            <person name="Chertkov O."/>
            <person name="Brettin T."/>
            <person name="Detter J.C."/>
            <person name="Han C."/>
            <person name="Ali Z."/>
            <person name="Tindall B.J."/>
            <person name="Goker M."/>
            <person name="Bristow J."/>
            <person name="Eisen J.A."/>
            <person name="Markowitz V."/>
            <person name="Hugenholtz P."/>
            <person name="Kyrpides N.C."/>
            <person name="Klenk H.P."/>
        </authorList>
    </citation>
    <scope>NUCLEOTIDE SEQUENCE [LARGE SCALE GENOMIC DNA]</scope>
    <source>
        <strain evidence="3">DSM 44928 / JCM 14897 / NBRC 102108 / NRRL B-24433 / ID139908</strain>
    </source>
</reference>